<comment type="caution">
    <text evidence="2">The sequence shown here is derived from an EMBL/GenBank/DDBJ whole genome shotgun (WGS) entry which is preliminary data.</text>
</comment>
<evidence type="ECO:0008006" key="4">
    <source>
        <dbReference type="Google" id="ProtNLM"/>
    </source>
</evidence>
<proteinExistence type="inferred from homology"/>
<dbReference type="PANTHER" id="PTHR37936:SF3">
    <property type="entry name" value="TRANSPOSASE INSC FOR INSERTION ELEMENT IS2A-RELATED"/>
    <property type="match status" value="1"/>
</dbReference>
<comment type="similarity">
    <text evidence="1">Belongs to the transposase 8 family.</text>
</comment>
<evidence type="ECO:0000313" key="2">
    <source>
        <dbReference type="EMBL" id="KRR03150.1"/>
    </source>
</evidence>
<dbReference type="InterPro" id="IPR002514">
    <property type="entry name" value="Transposase_8"/>
</dbReference>
<reference evidence="2 3" key="1">
    <citation type="submission" date="2014-03" db="EMBL/GenBank/DDBJ databases">
        <title>Bradyrhizobium valentinum sp. nov., isolated from effective nodules of Lupinus mariae-josephae, a lupine endemic of basic-lime soils in Eastern Spain.</title>
        <authorList>
            <person name="Duran D."/>
            <person name="Rey L."/>
            <person name="Navarro A."/>
            <person name="Busquets A."/>
            <person name="Imperial J."/>
            <person name="Ruiz-Argueso T."/>
        </authorList>
    </citation>
    <scope>NUCLEOTIDE SEQUENCE [LARGE SCALE GENOMIC DNA]</scope>
    <source>
        <strain evidence="2 3">LmjM3</strain>
    </source>
</reference>
<protein>
    <recommendedName>
        <fullName evidence="4">Transposase</fullName>
    </recommendedName>
</protein>
<dbReference type="EMBL" id="LLXX01000143">
    <property type="protein sequence ID" value="KRR03150.1"/>
    <property type="molecule type" value="Genomic_DNA"/>
</dbReference>
<dbReference type="InterPro" id="IPR036388">
    <property type="entry name" value="WH-like_DNA-bd_sf"/>
</dbReference>
<dbReference type="GO" id="GO:0006313">
    <property type="term" value="P:DNA transposition"/>
    <property type="evidence" value="ECO:0007669"/>
    <property type="project" value="InterPro"/>
</dbReference>
<dbReference type="STRING" id="1518501.CQ10_09775"/>
<organism evidence="2 3">
    <name type="scientific">Bradyrhizobium valentinum</name>
    <dbReference type="NCBI Taxonomy" id="1518501"/>
    <lineage>
        <taxon>Bacteria</taxon>
        <taxon>Pseudomonadati</taxon>
        <taxon>Pseudomonadota</taxon>
        <taxon>Alphaproteobacteria</taxon>
        <taxon>Hyphomicrobiales</taxon>
        <taxon>Nitrobacteraceae</taxon>
        <taxon>Bradyrhizobium</taxon>
    </lineage>
</organism>
<dbReference type="SUPFAM" id="SSF48295">
    <property type="entry name" value="TrpR-like"/>
    <property type="match status" value="1"/>
</dbReference>
<keyword evidence="3" id="KW-1185">Reference proteome</keyword>
<dbReference type="InterPro" id="IPR010921">
    <property type="entry name" value="Trp_repressor/repl_initiator"/>
</dbReference>
<dbReference type="Pfam" id="PF01527">
    <property type="entry name" value="HTH_Tnp_1"/>
    <property type="match status" value="1"/>
</dbReference>
<dbReference type="GO" id="GO:0004803">
    <property type="term" value="F:transposase activity"/>
    <property type="evidence" value="ECO:0007669"/>
    <property type="project" value="InterPro"/>
</dbReference>
<gene>
    <name evidence="2" type="ORF">CP49_04190</name>
</gene>
<evidence type="ECO:0000313" key="3">
    <source>
        <dbReference type="Proteomes" id="UP000051913"/>
    </source>
</evidence>
<dbReference type="GO" id="GO:0043565">
    <property type="term" value="F:sequence-specific DNA binding"/>
    <property type="evidence" value="ECO:0007669"/>
    <property type="project" value="InterPro"/>
</dbReference>
<evidence type="ECO:0000256" key="1">
    <source>
        <dbReference type="ARBA" id="ARBA00009964"/>
    </source>
</evidence>
<sequence length="157" mass="17147">MTGHTPMSKVARLDVISSGARRRWTLEEKQRIVAESYAALRQVSATARRNGLSASQLFTWRRQARDGRLVEADEVVRFDLPLNFHPAAIRVSVGFTPSGTGGATWDRRSKLGGNVTGYDMGAFVFGPLAQFQSLSPSANRRYGSSELLADCAKITSA</sequence>
<name>A0A0R3L7I7_9BRAD</name>
<dbReference type="Gene3D" id="1.10.10.10">
    <property type="entry name" value="Winged helix-like DNA-binding domain superfamily/Winged helix DNA-binding domain"/>
    <property type="match status" value="1"/>
</dbReference>
<dbReference type="AlphaFoldDB" id="A0A0R3L7I7"/>
<dbReference type="PANTHER" id="PTHR37936">
    <property type="entry name" value="TRANSPOSASE INSC FOR INSERTION ELEMENT IS2A-RELATED"/>
    <property type="match status" value="1"/>
</dbReference>
<dbReference type="Proteomes" id="UP000051913">
    <property type="component" value="Unassembled WGS sequence"/>
</dbReference>
<accession>A0A0R3L7I7</accession>